<evidence type="ECO:0000256" key="1">
    <source>
        <dbReference type="SAM" id="MobiDB-lite"/>
    </source>
</evidence>
<organism evidence="2 3">
    <name type="scientific">Thermoproteus uzoniensis (strain 768-20)</name>
    <dbReference type="NCBI Taxonomy" id="999630"/>
    <lineage>
        <taxon>Archaea</taxon>
        <taxon>Thermoproteota</taxon>
        <taxon>Thermoprotei</taxon>
        <taxon>Thermoproteales</taxon>
        <taxon>Thermoproteaceae</taxon>
        <taxon>Thermoproteus</taxon>
    </lineage>
</organism>
<sequence length="409" mass="42717">MGISRRAFLAAIPAALAITLLYVYENYSEVLCLTGKCPPSTSTARTAASATATPSTTQTASSTTVTASGASAGRGLVLPASLPGTISFNGGVVLSDGAIAFQLTPGQTGDYAVLLEDGVLRTLPEDAVITPNRDYSNITGSQIVNGLYFFGGGEEAPAPWSPCAVPCAPYISVYDGSALKILKIPSGSCDNMNFTGVAYDGELYYAFGGANAGSETGGTGVAVLGPDLSIRAMNGLSFYDDAGNFLNMYRSGPKQYRSGRIYTLAYNGGKLFLESIKLPIPNAGRICFQQNIAPRFEALVATDFNASAIPVLAEDLSVAYFNGSEVVHKAADGEVLERVKVPNPQGNVYIKVVNGVLVVANQDGCVFRVLAPVQKEFRGLGFVDWRGYAAVFASCSLSSGTPVELAPLL</sequence>
<name>F2L608_THEU7</name>
<dbReference type="RefSeq" id="WP_013679789.1">
    <property type="nucleotide sequence ID" value="NC_015315.1"/>
</dbReference>
<gene>
    <name evidence="2" type="ordered locus">TUZN_0970</name>
</gene>
<reference key="2">
    <citation type="submission" date="2011-03" db="EMBL/GenBank/DDBJ databases">
        <title>Complete genome sequence of the thermoacidophilic crenarchaeon Thermoproteus uzoniensis 768-20.</title>
        <authorList>
            <person name="Mardanov A.V."/>
            <person name="Gumerov V.M."/>
            <person name="Beletsky A.V."/>
            <person name="Prokofeva M.I."/>
            <person name="Bonch-Osmolovskaya E.A."/>
            <person name="Ravin N.V."/>
            <person name="Skryabin K.G."/>
        </authorList>
    </citation>
    <scope>NUCLEOTIDE SEQUENCE</scope>
    <source>
        <strain>768-20</strain>
    </source>
</reference>
<dbReference type="AlphaFoldDB" id="F2L608"/>
<dbReference type="EMBL" id="CP002590">
    <property type="protein sequence ID" value="AEA12453.1"/>
    <property type="molecule type" value="Genomic_DNA"/>
</dbReference>
<accession>F2L608</accession>
<protein>
    <submittedName>
        <fullName evidence="2">Uncharacterized protein</fullName>
    </submittedName>
</protein>
<dbReference type="HOGENOM" id="CLU_671974_0_0_2"/>
<evidence type="ECO:0000313" key="2">
    <source>
        <dbReference type="EMBL" id="AEA12453.1"/>
    </source>
</evidence>
<evidence type="ECO:0000313" key="3">
    <source>
        <dbReference type="Proteomes" id="UP000008138"/>
    </source>
</evidence>
<reference evidence="2 3" key="1">
    <citation type="journal article" date="2011" name="J. Bacteriol.">
        <title>Complete genome sequence of the thermoacidophilic crenarchaeon Thermoproteus uzoniensis 768-20.</title>
        <authorList>
            <person name="Mardanov A.V."/>
            <person name="Gumerov V.M."/>
            <person name="Beletsky A.V."/>
            <person name="Prokofeva M.I."/>
            <person name="Bonch-Osmolovskaya E.A."/>
            <person name="Ravin N.V."/>
            <person name="Skryabin K.G."/>
        </authorList>
    </citation>
    <scope>NUCLEOTIDE SEQUENCE [LARGE SCALE GENOMIC DNA]</scope>
    <source>
        <strain evidence="2 3">768-20</strain>
    </source>
</reference>
<dbReference type="KEGG" id="tuz:TUZN_0970"/>
<feature type="region of interest" description="Disordered" evidence="1">
    <location>
        <begin position="43"/>
        <end position="66"/>
    </location>
</feature>
<keyword evidence="3" id="KW-1185">Reference proteome</keyword>
<dbReference type="STRING" id="999630.TUZN_0970"/>
<proteinExistence type="predicted"/>
<dbReference type="GeneID" id="10360502"/>
<dbReference type="Proteomes" id="UP000008138">
    <property type="component" value="Chromosome"/>
</dbReference>